<feature type="compositionally biased region" description="Basic residues" evidence="12">
    <location>
        <begin position="689"/>
        <end position="699"/>
    </location>
</feature>
<dbReference type="Gene3D" id="3.40.50.1010">
    <property type="entry name" value="5'-nuclease"/>
    <property type="match status" value="1"/>
</dbReference>
<dbReference type="PANTHER" id="PTHR15976">
    <property type="entry name" value="CONSTITUTIVE COACTIVATOR OF PEROXISOME PROLIFERATOR-ACTIVATED RECEPTOR GAMMA"/>
    <property type="match status" value="1"/>
</dbReference>
<name>F7FGK3_ORNAN</name>
<keyword evidence="4" id="KW-0805">Transcription regulation</keyword>
<dbReference type="InterPro" id="IPR026784">
    <property type="entry name" value="Coact_PPARg"/>
</dbReference>
<protein>
    <recommendedName>
        <fullName evidence="10">Constitutive coactivator of peroxisome proliferator-activated receptor gamma</fullName>
    </recommendedName>
    <alternativeName>
        <fullName evidence="11">Protein FAM120B</fullName>
    </alternativeName>
</protein>
<dbReference type="Proteomes" id="UP000002279">
    <property type="component" value="Unplaced"/>
</dbReference>
<evidence type="ECO:0000256" key="11">
    <source>
        <dbReference type="ARBA" id="ARBA00081567"/>
    </source>
</evidence>
<dbReference type="GO" id="GO:0005634">
    <property type="term" value="C:nucleus"/>
    <property type="evidence" value="ECO:0000318"/>
    <property type="project" value="GO_Central"/>
</dbReference>
<evidence type="ECO:0000256" key="10">
    <source>
        <dbReference type="ARBA" id="ARBA00067859"/>
    </source>
</evidence>
<feature type="region of interest" description="Disordered" evidence="12">
    <location>
        <begin position="644"/>
        <end position="699"/>
    </location>
</feature>
<evidence type="ECO:0000256" key="6">
    <source>
        <dbReference type="ARBA" id="ARBA00023163"/>
    </source>
</evidence>
<dbReference type="InParanoid" id="F7FGK3"/>
<dbReference type="OMA" id="MPWEVFD"/>
<gene>
    <name evidence="13" type="primary">FAM120B</name>
</gene>
<keyword evidence="6" id="KW-0804">Transcription</keyword>
<evidence type="ECO:0000256" key="9">
    <source>
        <dbReference type="ARBA" id="ARBA00065429"/>
    </source>
</evidence>
<dbReference type="HOGENOM" id="CLU_065378_0_0_1"/>
<evidence type="ECO:0000256" key="4">
    <source>
        <dbReference type="ARBA" id="ARBA00023015"/>
    </source>
</evidence>
<keyword evidence="5" id="KW-0010">Activator</keyword>
<evidence type="ECO:0000256" key="3">
    <source>
        <dbReference type="ARBA" id="ARBA00022782"/>
    </source>
</evidence>
<keyword evidence="14" id="KW-1185">Reference proteome</keyword>
<dbReference type="PANTHER" id="PTHR15976:SF17">
    <property type="entry name" value="CONSTITUTIVE COACTIVATOR OF PEROXISOME PROLIFERATOR-ACTIVATED RECEPTOR GAMMA"/>
    <property type="match status" value="1"/>
</dbReference>
<accession>F7FGK3</accession>
<comment type="similarity">
    <text evidence="2">Belongs to the constitutive coactivator of PPAR-gamma family.</text>
</comment>
<comment type="subunit">
    <text evidence="9">Interacts with ESR1 and RXRA. Interacts with PPARG; in a ligand-independent manner.</text>
</comment>
<dbReference type="SUPFAM" id="SSF88723">
    <property type="entry name" value="PIN domain-like"/>
    <property type="match status" value="1"/>
</dbReference>
<comment type="subcellular location">
    <subcellularLocation>
        <location evidence="1">Nucleus</location>
    </subcellularLocation>
</comment>
<dbReference type="CDD" id="cd18672">
    <property type="entry name" value="PIN_FAM120B-like"/>
    <property type="match status" value="1"/>
</dbReference>
<evidence type="ECO:0000256" key="5">
    <source>
        <dbReference type="ARBA" id="ARBA00023159"/>
    </source>
</evidence>
<keyword evidence="7" id="KW-0539">Nucleus</keyword>
<dbReference type="GO" id="GO:0035357">
    <property type="term" value="P:peroxisome proliferator activated receptor signaling pathway"/>
    <property type="evidence" value="ECO:0000318"/>
    <property type="project" value="GO_Central"/>
</dbReference>
<dbReference type="AlphaFoldDB" id="F7FGK3"/>
<reference evidence="13" key="1">
    <citation type="submission" date="2025-08" db="UniProtKB">
        <authorList>
            <consortium name="Ensembl"/>
        </authorList>
    </citation>
    <scope>IDENTIFICATION</scope>
    <source>
        <strain evidence="13">Glennie</strain>
    </source>
</reference>
<dbReference type="Bgee" id="ENSOANG00000013741">
    <property type="expression patterns" value="Expressed in heart and 7 other cell types or tissues"/>
</dbReference>
<proteinExistence type="inferred from homology"/>
<dbReference type="InterPro" id="IPR029060">
    <property type="entry name" value="PIN-like_dom_sf"/>
</dbReference>
<dbReference type="Ensembl" id="ENSOANT00000021679.2">
    <property type="protein sequence ID" value="ENSOANP00000021676.2"/>
    <property type="gene ID" value="ENSOANG00000013741.3"/>
</dbReference>
<comment type="function">
    <text evidence="8">Functions as a transactivator of PPARG and ESR1. Functions in adipogenesis through PPARG activation.</text>
</comment>
<evidence type="ECO:0000256" key="7">
    <source>
        <dbReference type="ARBA" id="ARBA00023242"/>
    </source>
</evidence>
<reference evidence="13" key="2">
    <citation type="submission" date="2025-09" db="UniProtKB">
        <authorList>
            <consortium name="Ensembl"/>
        </authorList>
    </citation>
    <scope>IDENTIFICATION</scope>
    <source>
        <strain evidence="13">Glennie</strain>
    </source>
</reference>
<dbReference type="FunCoup" id="F7FGK3">
    <property type="interactions" value="2655"/>
</dbReference>
<evidence type="ECO:0000256" key="1">
    <source>
        <dbReference type="ARBA" id="ARBA00004123"/>
    </source>
</evidence>
<evidence type="ECO:0000313" key="13">
    <source>
        <dbReference type="Ensembl" id="ENSOANP00000021676.2"/>
    </source>
</evidence>
<dbReference type="GeneTree" id="ENSGT00530000063168"/>
<organism evidence="13 14">
    <name type="scientific">Ornithorhynchus anatinus</name>
    <name type="common">Duckbill platypus</name>
    <dbReference type="NCBI Taxonomy" id="9258"/>
    <lineage>
        <taxon>Eukaryota</taxon>
        <taxon>Metazoa</taxon>
        <taxon>Chordata</taxon>
        <taxon>Craniata</taxon>
        <taxon>Vertebrata</taxon>
        <taxon>Euteleostomi</taxon>
        <taxon>Mammalia</taxon>
        <taxon>Monotremata</taxon>
        <taxon>Ornithorhynchidae</taxon>
        <taxon>Ornithorhynchus</taxon>
    </lineage>
</organism>
<evidence type="ECO:0000256" key="12">
    <source>
        <dbReference type="SAM" id="MobiDB-lite"/>
    </source>
</evidence>
<evidence type="ECO:0000256" key="2">
    <source>
        <dbReference type="ARBA" id="ARBA00009495"/>
    </source>
</evidence>
<sequence length="699" mass="77527">MGVRGLQGFVENACPGARVEVNLRDVAEEYRSNHPGRTPVMVVDALGCLRYWYSPESWVCGGQWREYFSVLRGFVEAFTAAGIKLVFFFDGVVEQTKRNEWVKRRLKNDKEIARIFQAIKRDGQQPGRAMFFLPSGLATFTRFALKSLGQDTLCSIREADYEVAAFGLQNDCLGILGEDTDYLIYSTCPYFSVRNLRLDRLTTVMFSREQLCRRLGLHKTDLPLLACLLGNDTVPEGACAALRERCLAYRSCTAQPAADGRSAAVLAVASFISGVLRGQQGARDLGAMVPSGPDPSLLCRGVESYLLPGQDSPWLLQGPNRATAGAEGGATPCSDPEILQVAKERHVRSESYLVYNVLSCGEAECSNTLEDALDAELPAQALVYRPARQRLYWVMLGAGRDPCEARPAVKEWFVHARNPLRHPELIQPVQPDIPGGTPSLRTLWLLQEPGARAQRYSTFLACFGLPTMAPEAEELQALEGSLAATCCLLSYLLLQVGSLSLEDLNAFIAQTLCLRGKSAVQLADLQLAYVDSRAVHLGSLFIRGLSTLVLANSTCGGPFRMDDLMPWQVFDGKLFQQKYQQSHSGQSPHELLEGNKLWLTEFQHLTSLICKTCNMKNRTVLSRQRGVVFNTGVQERMWESHAQLSWQPHSAPPRHRPDRSLPGRGPLPSPAGSPALHPGRGFRSQERGQRRKRFPFAPW</sequence>
<dbReference type="FunFam" id="3.40.50.1010:FF:000013">
    <property type="entry name" value="Constitutive coactivator of peroxisome proliferator-activated receptor gamma"/>
    <property type="match status" value="1"/>
</dbReference>
<evidence type="ECO:0000313" key="14">
    <source>
        <dbReference type="Proteomes" id="UP000002279"/>
    </source>
</evidence>
<dbReference type="GO" id="GO:0045444">
    <property type="term" value="P:fat cell differentiation"/>
    <property type="evidence" value="ECO:0000318"/>
    <property type="project" value="GO_Central"/>
</dbReference>
<keyword evidence="3" id="KW-0221">Differentiation</keyword>
<evidence type="ECO:0000256" key="8">
    <source>
        <dbReference type="ARBA" id="ARBA00057492"/>
    </source>
</evidence>